<evidence type="ECO:0000259" key="4">
    <source>
        <dbReference type="Pfam" id="PF13193"/>
    </source>
</evidence>
<evidence type="ECO:0000256" key="1">
    <source>
        <dbReference type="ARBA" id="ARBA00006432"/>
    </source>
</evidence>
<comment type="caution">
    <text evidence="5">The sequence shown here is derived from an EMBL/GenBank/DDBJ whole genome shotgun (WGS) entry which is preliminary data.</text>
</comment>
<keyword evidence="6" id="KW-1185">Reference proteome</keyword>
<dbReference type="Pfam" id="PF00501">
    <property type="entry name" value="AMP-binding"/>
    <property type="match status" value="1"/>
</dbReference>
<dbReference type="PANTHER" id="PTHR43767">
    <property type="entry name" value="LONG-CHAIN-FATTY-ACID--COA LIGASE"/>
    <property type="match status" value="1"/>
</dbReference>
<dbReference type="InterPro" id="IPR042099">
    <property type="entry name" value="ANL_N_sf"/>
</dbReference>
<dbReference type="Gene3D" id="3.40.50.12780">
    <property type="entry name" value="N-terminal domain of ligase-like"/>
    <property type="match status" value="1"/>
</dbReference>
<protein>
    <submittedName>
        <fullName evidence="5">Long-chain-fatty-acid--CoA ligase</fullName>
    </submittedName>
</protein>
<dbReference type="Pfam" id="PF13193">
    <property type="entry name" value="AMP-binding_C"/>
    <property type="match status" value="1"/>
</dbReference>
<dbReference type="GO" id="GO:0016878">
    <property type="term" value="F:acid-thiol ligase activity"/>
    <property type="evidence" value="ECO:0007669"/>
    <property type="project" value="UniProtKB-ARBA"/>
</dbReference>
<dbReference type="InterPro" id="IPR000873">
    <property type="entry name" value="AMP-dep_synth/lig_dom"/>
</dbReference>
<dbReference type="InterPro" id="IPR025110">
    <property type="entry name" value="AMP-bd_C"/>
</dbReference>
<evidence type="ECO:0000259" key="3">
    <source>
        <dbReference type="Pfam" id="PF00501"/>
    </source>
</evidence>
<evidence type="ECO:0000256" key="2">
    <source>
        <dbReference type="ARBA" id="ARBA00022598"/>
    </source>
</evidence>
<dbReference type="AlphaFoldDB" id="A0A849BQ67"/>
<proteinExistence type="inferred from homology"/>
<reference evidence="5 6" key="1">
    <citation type="submission" date="2020-05" db="EMBL/GenBank/DDBJ databases">
        <title>MicrobeNet Type strains.</title>
        <authorList>
            <person name="Nicholson A.C."/>
        </authorList>
    </citation>
    <scope>NUCLEOTIDE SEQUENCE [LARGE SCALE GENOMIC DNA]</scope>
    <source>
        <strain evidence="5 6">JCM 3224</strain>
    </source>
</reference>
<dbReference type="NCBIfam" id="NF004837">
    <property type="entry name" value="PRK06187.1"/>
    <property type="match status" value="1"/>
</dbReference>
<dbReference type="InterPro" id="IPR045851">
    <property type="entry name" value="AMP-bd_C_sf"/>
</dbReference>
<evidence type="ECO:0000313" key="5">
    <source>
        <dbReference type="EMBL" id="NNH68852.1"/>
    </source>
</evidence>
<dbReference type="PANTHER" id="PTHR43767:SF1">
    <property type="entry name" value="NONRIBOSOMAL PEPTIDE SYNTHASE PES1 (EUROFUNG)-RELATED"/>
    <property type="match status" value="1"/>
</dbReference>
<dbReference type="RefSeq" id="WP_084522044.1">
    <property type="nucleotide sequence ID" value="NZ_JABELX010000001.1"/>
</dbReference>
<dbReference type="EMBL" id="JABELX010000001">
    <property type="protein sequence ID" value="NNH68852.1"/>
    <property type="molecule type" value="Genomic_DNA"/>
</dbReference>
<dbReference type="InterPro" id="IPR050237">
    <property type="entry name" value="ATP-dep_AMP-bd_enzyme"/>
</dbReference>
<sequence length="530" mass="57238">MTKSAVPGADLTTAGLSAAIAEHAARRPDLVALVCAGRETTFGALHRISCQVANALQAEGLAPGARVGYLGRDSERLYQLLIAAADSGLVLVPLNWRLASTEIEYILRDSECELLFVDAADEPLAAQAMERMERPIGLVRMDRDGVAGAGFTAWHAPYADYRLPTKTSRQQALLQMYTSGTTGHPKGVVIAQQSLFAVREVRDRSSMPWLQPPPDDRCLVLIPGFHIAGLAWAVQGLLDAVTTVILPEYTPPAALAAIRTFDITAVCAVPVMLLLVIAEPGVTPADFAGLRQVAYGGSPIPEDMLNLCMTVYGCEFLQFYGMTETATPITFLPPADHTPGSPRLRSSGTSYADSEILILDKAGNPLPPGEIGEVVVRGPAMMLEYFNRPDATAATLVDGWIHTGDAGRLDEDGYLFICDRLADMIIVGGENVYPAEVENVLVAHPAVREAAVVGAPDDRWGERLHAFVAFHPGQSATPHELMMSIRDKLASFKLPQHIEVLDALPRNASGKILRRTLREPLWQGRDRAVN</sequence>
<dbReference type="Proteomes" id="UP000586827">
    <property type="component" value="Unassembled WGS sequence"/>
</dbReference>
<evidence type="ECO:0000313" key="6">
    <source>
        <dbReference type="Proteomes" id="UP000586827"/>
    </source>
</evidence>
<organism evidence="5 6">
    <name type="scientific">Nocardia uniformis</name>
    <dbReference type="NCBI Taxonomy" id="53432"/>
    <lineage>
        <taxon>Bacteria</taxon>
        <taxon>Bacillati</taxon>
        <taxon>Actinomycetota</taxon>
        <taxon>Actinomycetes</taxon>
        <taxon>Mycobacteriales</taxon>
        <taxon>Nocardiaceae</taxon>
        <taxon>Nocardia</taxon>
    </lineage>
</organism>
<gene>
    <name evidence="5" type="ORF">HLB23_03000</name>
</gene>
<feature type="domain" description="AMP-dependent synthetase/ligase" evidence="3">
    <location>
        <begin position="21"/>
        <end position="386"/>
    </location>
</feature>
<dbReference type="FunFam" id="3.30.300.30:FF:000008">
    <property type="entry name" value="2,3-dihydroxybenzoate-AMP ligase"/>
    <property type="match status" value="1"/>
</dbReference>
<name>A0A849BQ67_9NOCA</name>
<accession>A0A849BQ67</accession>
<keyword evidence="2 5" id="KW-0436">Ligase</keyword>
<feature type="domain" description="AMP-binding enzyme C-terminal" evidence="4">
    <location>
        <begin position="436"/>
        <end position="511"/>
    </location>
</feature>
<comment type="similarity">
    <text evidence="1">Belongs to the ATP-dependent AMP-binding enzyme family.</text>
</comment>
<dbReference type="SUPFAM" id="SSF56801">
    <property type="entry name" value="Acetyl-CoA synthetase-like"/>
    <property type="match status" value="1"/>
</dbReference>
<dbReference type="Gene3D" id="3.30.300.30">
    <property type="match status" value="1"/>
</dbReference>